<keyword evidence="2" id="KW-0227">DNA damage</keyword>
<keyword evidence="6" id="KW-1185">Reference proteome</keyword>
<evidence type="ECO:0000256" key="1">
    <source>
        <dbReference type="ARBA" id="ARBA00008060"/>
    </source>
</evidence>
<dbReference type="GO" id="GO:0000794">
    <property type="term" value="C:condensed nuclear chromosome"/>
    <property type="evidence" value="ECO:0007669"/>
    <property type="project" value="EnsemblFungi"/>
</dbReference>
<dbReference type="GO" id="GO:0032798">
    <property type="term" value="C:Swi5-Sfr1 complex"/>
    <property type="evidence" value="ECO:0007669"/>
    <property type="project" value="EnsemblFungi"/>
</dbReference>
<keyword evidence="3" id="KW-0234">DNA repair</keyword>
<comment type="similarity">
    <text evidence="1">Belongs to the SWI5/SAE3 family.</text>
</comment>
<evidence type="ECO:0000256" key="2">
    <source>
        <dbReference type="ARBA" id="ARBA00022763"/>
    </source>
</evidence>
<feature type="coiled-coil region" evidence="4">
    <location>
        <begin position="5"/>
        <end position="32"/>
    </location>
</feature>
<evidence type="ECO:0000313" key="6">
    <source>
        <dbReference type="Proteomes" id="UP000005220"/>
    </source>
</evidence>
<name>H2AUS4_KAZAF</name>
<reference evidence="5 6" key="1">
    <citation type="journal article" date="2011" name="Proc. Natl. Acad. Sci. U.S.A.">
        <title>Evolutionary erosion of yeast sex chromosomes by mating-type switching accidents.</title>
        <authorList>
            <person name="Gordon J.L."/>
            <person name="Armisen D."/>
            <person name="Proux-Wera E."/>
            <person name="Oheigeartaigh S.S."/>
            <person name="Byrne K.P."/>
            <person name="Wolfe K.H."/>
        </authorList>
    </citation>
    <scope>NUCLEOTIDE SEQUENCE [LARGE SCALE GENOMIC DNA]</scope>
    <source>
        <strain evidence="6">ATCC 22294 / BCRC 22015 / CBS 2517 / CECT 1963 / NBRC 1671 / NRRL Y-8276</strain>
    </source>
</reference>
<dbReference type="GO" id="GO:0000707">
    <property type="term" value="P:meiotic DNA recombinase assembly"/>
    <property type="evidence" value="ECO:0007669"/>
    <property type="project" value="EnsemblFungi"/>
</dbReference>
<dbReference type="RefSeq" id="XP_003957259.1">
    <property type="nucleotide sequence ID" value="XM_003957210.1"/>
</dbReference>
<organism evidence="5 6">
    <name type="scientific">Kazachstania africana (strain ATCC 22294 / BCRC 22015 / CBS 2517 / CECT 1963 / NBRC 1671 / NRRL Y-8276)</name>
    <name type="common">Yeast</name>
    <name type="synonym">Kluyveromyces africanus</name>
    <dbReference type="NCBI Taxonomy" id="1071382"/>
    <lineage>
        <taxon>Eukaryota</taxon>
        <taxon>Fungi</taxon>
        <taxon>Dikarya</taxon>
        <taxon>Ascomycota</taxon>
        <taxon>Saccharomycotina</taxon>
        <taxon>Saccharomycetes</taxon>
        <taxon>Saccharomycetales</taxon>
        <taxon>Saccharomycetaceae</taxon>
        <taxon>Kazachstania</taxon>
    </lineage>
</organism>
<dbReference type="eggNOG" id="ENOG502S9IK">
    <property type="taxonomic scope" value="Eukaryota"/>
</dbReference>
<accession>H2AUS4</accession>
<proteinExistence type="inferred from homology"/>
<dbReference type="KEGG" id="kaf:KAFR_0D04770"/>
<dbReference type="EMBL" id="HE650824">
    <property type="protein sequence ID" value="CCF58124.1"/>
    <property type="molecule type" value="Genomic_DNA"/>
</dbReference>
<dbReference type="InParanoid" id="H2AUS4"/>
<dbReference type="GeneID" id="13882527"/>
<dbReference type="STRING" id="1071382.H2AUS4"/>
<dbReference type="AlphaFoldDB" id="H2AUS4"/>
<dbReference type="Proteomes" id="UP000005220">
    <property type="component" value="Chromosome 4"/>
</dbReference>
<dbReference type="HOGENOM" id="CLU_106110_2_0_1"/>
<evidence type="ECO:0008006" key="7">
    <source>
        <dbReference type="Google" id="ProtNLM"/>
    </source>
</evidence>
<dbReference type="InterPro" id="IPR010760">
    <property type="entry name" value="DNA-repair_Swi5"/>
</dbReference>
<dbReference type="Pfam" id="PF07061">
    <property type="entry name" value="Swi5"/>
    <property type="match status" value="1"/>
</dbReference>
<dbReference type="FunCoup" id="H2AUS4">
    <property type="interactions" value="24"/>
</dbReference>
<evidence type="ECO:0000313" key="5">
    <source>
        <dbReference type="EMBL" id="CCF58124.1"/>
    </source>
</evidence>
<keyword evidence="4" id="KW-0175">Coiled coil</keyword>
<dbReference type="OrthoDB" id="255837at2759"/>
<protein>
    <recommendedName>
        <fullName evidence="7">DNA repair protein</fullName>
    </recommendedName>
</protein>
<evidence type="ECO:0000256" key="3">
    <source>
        <dbReference type="ARBA" id="ARBA00023204"/>
    </source>
</evidence>
<dbReference type="GO" id="GO:0007131">
    <property type="term" value="P:reciprocal meiotic recombination"/>
    <property type="evidence" value="ECO:0007669"/>
    <property type="project" value="EnsemblFungi"/>
</dbReference>
<gene>
    <name evidence="5" type="primary">KAFR0D04770</name>
    <name evidence="5" type="ORF">KAFR_0D04770</name>
</gene>
<dbReference type="Gene3D" id="1.20.5.170">
    <property type="match status" value="1"/>
</dbReference>
<sequence length="89" mass="10649">MDKQIEKRNEQVQELRNKCKELEKEFEILCQQNGSTHTPGELKVLHIRRLKEYNELRDTGLRLVQIIAGEKQCKLKEVFDEMGFDMEDR</sequence>
<evidence type="ECO:0000256" key="4">
    <source>
        <dbReference type="SAM" id="Coils"/>
    </source>
</evidence>